<organism evidence="1 2">
    <name type="scientific">Georgenia muralis</name>
    <dbReference type="NCBI Taxonomy" id="154117"/>
    <lineage>
        <taxon>Bacteria</taxon>
        <taxon>Bacillati</taxon>
        <taxon>Actinomycetota</taxon>
        <taxon>Actinomycetes</taxon>
        <taxon>Micrococcales</taxon>
        <taxon>Bogoriellaceae</taxon>
        <taxon>Georgenia</taxon>
    </lineage>
</organism>
<gene>
    <name evidence="1" type="ORF">EDD32_3027</name>
</gene>
<evidence type="ECO:0000313" key="2">
    <source>
        <dbReference type="Proteomes" id="UP000280726"/>
    </source>
</evidence>
<accession>A0A3N4ZB88</accession>
<proteinExistence type="predicted"/>
<reference evidence="1 2" key="1">
    <citation type="submission" date="2018-11" db="EMBL/GenBank/DDBJ databases">
        <title>Sequencing the genomes of 1000 actinobacteria strains.</title>
        <authorList>
            <person name="Klenk H.-P."/>
        </authorList>
    </citation>
    <scope>NUCLEOTIDE SEQUENCE [LARGE SCALE GENOMIC DNA]</scope>
    <source>
        <strain evidence="1 2">DSM 14418</strain>
    </source>
</reference>
<dbReference type="EMBL" id="RKRA01000001">
    <property type="protein sequence ID" value="RPF28500.1"/>
    <property type="molecule type" value="Genomic_DNA"/>
</dbReference>
<name>A0A3N4ZB88_9MICO</name>
<keyword evidence="2" id="KW-1185">Reference proteome</keyword>
<protein>
    <recommendedName>
        <fullName evidence="3">Transcriptional regulator with AbiEi antitoxin domain of type IV toxin-antitoxin system</fullName>
    </recommendedName>
</protein>
<comment type="caution">
    <text evidence="1">The sequence shown here is derived from an EMBL/GenBank/DDBJ whole genome shotgun (WGS) entry which is preliminary data.</text>
</comment>
<evidence type="ECO:0000313" key="1">
    <source>
        <dbReference type="EMBL" id="RPF28500.1"/>
    </source>
</evidence>
<evidence type="ECO:0008006" key="3">
    <source>
        <dbReference type="Google" id="ProtNLM"/>
    </source>
</evidence>
<sequence length="186" mass="18869">MTTTALRWLEPGHPEPVRAVELPGGGGPRGDALLAGARLDGLLCPGPDGRAATLDLAGSAAARASSLAGRVPGTGAVCLGTAVWVHTGLSHPGHLQVCPAPGAGRVGTVALTLVEDDVVVLESLTVTTPLRTACDVARLAPLDRAAAGLLALRRAGLDLAEVSAALALQRRRPFVQRGRDLVALLL</sequence>
<dbReference type="Proteomes" id="UP000280726">
    <property type="component" value="Unassembled WGS sequence"/>
</dbReference>
<dbReference type="RefSeq" id="WP_123918758.1">
    <property type="nucleotide sequence ID" value="NZ_RKRA01000001.1"/>
</dbReference>
<dbReference type="AlphaFoldDB" id="A0A3N4ZB88"/>